<accession>A0A2P2LXE5</accession>
<sequence length="53" mass="5857">MGSSNNFSHIDVGMAINAVKIVHPGRMYPSSSTGILANHWNICECRKLHVSQF</sequence>
<reference evidence="1" key="1">
    <citation type="submission" date="2018-02" db="EMBL/GenBank/DDBJ databases">
        <title>Rhizophora mucronata_Transcriptome.</title>
        <authorList>
            <person name="Meera S.P."/>
            <person name="Sreeshan A."/>
            <person name="Augustine A."/>
        </authorList>
    </citation>
    <scope>NUCLEOTIDE SEQUENCE</scope>
    <source>
        <tissue evidence="1">Leaf</tissue>
    </source>
</reference>
<dbReference type="EMBL" id="GGEC01042160">
    <property type="protein sequence ID" value="MBX22644.1"/>
    <property type="molecule type" value="Transcribed_RNA"/>
</dbReference>
<protein>
    <submittedName>
        <fullName evidence="1">Squamosa promoter-binding protein</fullName>
    </submittedName>
</protein>
<proteinExistence type="predicted"/>
<dbReference type="AlphaFoldDB" id="A0A2P2LXE5"/>
<organism evidence="1">
    <name type="scientific">Rhizophora mucronata</name>
    <name type="common">Asiatic mangrove</name>
    <dbReference type="NCBI Taxonomy" id="61149"/>
    <lineage>
        <taxon>Eukaryota</taxon>
        <taxon>Viridiplantae</taxon>
        <taxon>Streptophyta</taxon>
        <taxon>Embryophyta</taxon>
        <taxon>Tracheophyta</taxon>
        <taxon>Spermatophyta</taxon>
        <taxon>Magnoliopsida</taxon>
        <taxon>eudicotyledons</taxon>
        <taxon>Gunneridae</taxon>
        <taxon>Pentapetalae</taxon>
        <taxon>rosids</taxon>
        <taxon>fabids</taxon>
        <taxon>Malpighiales</taxon>
        <taxon>Rhizophoraceae</taxon>
        <taxon>Rhizophora</taxon>
    </lineage>
</organism>
<name>A0A2P2LXE5_RHIMU</name>
<evidence type="ECO:0000313" key="1">
    <source>
        <dbReference type="EMBL" id="MBX22644.1"/>
    </source>
</evidence>